<dbReference type="EMBL" id="CP121196">
    <property type="protein sequence ID" value="XBH19947.1"/>
    <property type="molecule type" value="Genomic_DNA"/>
</dbReference>
<accession>A0AAU7DRP0</accession>
<dbReference type="SUPFAM" id="SSF51445">
    <property type="entry name" value="(Trans)glycosidases"/>
    <property type="match status" value="1"/>
</dbReference>
<proteinExistence type="predicted"/>
<evidence type="ECO:0000313" key="1">
    <source>
        <dbReference type="EMBL" id="XBH19947.1"/>
    </source>
</evidence>
<dbReference type="RefSeq" id="WP_348265169.1">
    <property type="nucleotide sequence ID" value="NZ_CP121196.1"/>
</dbReference>
<protein>
    <recommendedName>
        <fullName evidence="2">Glycoside hydrolase family 5 domain-containing protein</fullName>
    </recommendedName>
</protein>
<organism evidence="1">
    <name type="scientific">Telmatobacter sp. DSM 110680</name>
    <dbReference type="NCBI Taxonomy" id="3036704"/>
    <lineage>
        <taxon>Bacteria</taxon>
        <taxon>Pseudomonadati</taxon>
        <taxon>Acidobacteriota</taxon>
        <taxon>Terriglobia</taxon>
        <taxon>Terriglobales</taxon>
        <taxon>Acidobacteriaceae</taxon>
        <taxon>Telmatobacter</taxon>
    </lineage>
</organism>
<dbReference type="InterPro" id="IPR017853">
    <property type="entry name" value="GH"/>
</dbReference>
<evidence type="ECO:0008006" key="2">
    <source>
        <dbReference type="Google" id="ProtNLM"/>
    </source>
</evidence>
<dbReference type="AlphaFoldDB" id="A0AAU7DRP0"/>
<dbReference type="Gene3D" id="3.20.20.80">
    <property type="entry name" value="Glycosidases"/>
    <property type="match status" value="1"/>
</dbReference>
<name>A0AAU7DRP0_9BACT</name>
<sequence length="516" mass="57718">MAHLSISLIVAALFPLRVAEGTQPRPSSPVEISVDTSKIINTMRGGIGASWHAIEQPIPIGHGGSGWGAYPPAEDERAWQQIYRHASWLGLDWNRVEVEQRIYEPERDHFTFDNPEMRILYRILDWNQKHGTDVFFQQMWVNTAWLAYPGSVDDPILRVHSAPRDLDAFANGLATLMDYLIRKRGYTCIKWLSITNEPGSNWSWWQGASREPMTIGAGLAVVRKALAQRGLNLALSGPDSGMEVFRAALKPEDAALLEAYDFHDYSLKLDSDSGGSIEKQVSDFSTWAKFAHDHRKPLFITEFGSADYPAPPDDPRPNSPQSVLAAIEFVIRGANAGVDGFNRWSFLNRGDLDGQWQYVDTWDARQKKMLTEFTPHANNYFSVGLLSRLTAKHSVVLASNVSLGKVKGIQRVFCAAFRSPNGNITLAIVNDAPTEFALKLSWAETPPRVKFFLYRFGKPQYNRTDVKVNPDPGFSPGLESTWSDSLPPNSLTIYSTYELKNDDPGILVDGPEPVHN</sequence>
<reference evidence="1" key="1">
    <citation type="submission" date="2023-03" db="EMBL/GenBank/DDBJ databases">
        <title>Edaphobacter sp.</title>
        <authorList>
            <person name="Huber K.J."/>
            <person name="Papendorf J."/>
            <person name="Pilke C."/>
            <person name="Bunk B."/>
            <person name="Sproeer C."/>
            <person name="Pester M."/>
        </authorList>
    </citation>
    <scope>NUCLEOTIDE SEQUENCE</scope>
    <source>
        <strain evidence="1">DSM 110680</strain>
    </source>
</reference>
<gene>
    <name evidence="1" type="ORF">P8935_11645</name>
</gene>